<sequence>MRSSVETGFGLAPCLVPSSSVRTFTDRPSARPVTINNKKVGKITNFLNYVNYSSICAKVLRQALKEPFKAAAANRDQSIMKTSTWENGKIVKTVGGAQVQQ</sequence>
<dbReference type="Gene3D" id="1.10.1620.20">
    <property type="entry name" value="ATP synthase, F1 complex, epsilon subunit superfamily, mitochondrial"/>
    <property type="match status" value="1"/>
</dbReference>
<dbReference type="PANTHER" id="PTHR12448">
    <property type="entry name" value="ATP SYNTHASE EPSILON CHAIN, MITOCHONDRIAL"/>
    <property type="match status" value="1"/>
</dbReference>
<comment type="caution">
    <text evidence="2">The sequence shown here is derived from an EMBL/GenBank/DDBJ whole genome shotgun (WGS) entry which is preliminary data.</text>
</comment>
<reference evidence="2 3" key="1">
    <citation type="journal article" date="2021" name="Elife">
        <title>Chloroplast acquisition without the gene transfer in kleptoplastic sea slugs, Plakobranchus ocellatus.</title>
        <authorList>
            <person name="Maeda T."/>
            <person name="Takahashi S."/>
            <person name="Yoshida T."/>
            <person name="Shimamura S."/>
            <person name="Takaki Y."/>
            <person name="Nagai Y."/>
            <person name="Toyoda A."/>
            <person name="Suzuki Y."/>
            <person name="Arimoto A."/>
            <person name="Ishii H."/>
            <person name="Satoh N."/>
            <person name="Nishiyama T."/>
            <person name="Hasebe M."/>
            <person name="Maruyama T."/>
            <person name="Minagawa J."/>
            <person name="Obokata J."/>
            <person name="Shigenobu S."/>
        </authorList>
    </citation>
    <scope>NUCLEOTIDE SEQUENCE [LARGE SCALE GENOMIC DNA]</scope>
</reference>
<comment type="similarity">
    <text evidence="1">Belongs to the eukaryotic ATPase epsilon family.</text>
</comment>
<dbReference type="AlphaFoldDB" id="A0AAV4FWF8"/>
<dbReference type="GO" id="GO:0045259">
    <property type="term" value="C:proton-transporting ATP synthase complex"/>
    <property type="evidence" value="ECO:0007669"/>
    <property type="project" value="InterPro"/>
</dbReference>
<accession>A0AAV4FWF8</accession>
<protein>
    <submittedName>
        <fullName evidence="2">Mitochondrial ATP synthase epsilon subunit</fullName>
    </submittedName>
</protein>
<dbReference type="GO" id="GO:0046933">
    <property type="term" value="F:proton-transporting ATP synthase activity, rotational mechanism"/>
    <property type="evidence" value="ECO:0007669"/>
    <property type="project" value="InterPro"/>
</dbReference>
<name>A0AAV4FWF8_9GAST</name>
<gene>
    <name evidence="2" type="ORF">ElyMa_005831400</name>
</gene>
<evidence type="ECO:0000313" key="2">
    <source>
        <dbReference type="EMBL" id="GFR77712.1"/>
    </source>
</evidence>
<dbReference type="InterPro" id="IPR036742">
    <property type="entry name" value="ATP_synth_F1_esu_sf_mt"/>
</dbReference>
<dbReference type="GO" id="GO:0005743">
    <property type="term" value="C:mitochondrial inner membrane"/>
    <property type="evidence" value="ECO:0007669"/>
    <property type="project" value="InterPro"/>
</dbReference>
<keyword evidence="3" id="KW-1185">Reference proteome</keyword>
<dbReference type="CDD" id="cd12153">
    <property type="entry name" value="F1-ATPase_epsilon"/>
    <property type="match status" value="1"/>
</dbReference>
<dbReference type="InterPro" id="IPR006721">
    <property type="entry name" value="ATP_synth_F1_esu_mt"/>
</dbReference>
<organism evidence="2 3">
    <name type="scientific">Elysia marginata</name>
    <dbReference type="NCBI Taxonomy" id="1093978"/>
    <lineage>
        <taxon>Eukaryota</taxon>
        <taxon>Metazoa</taxon>
        <taxon>Spiralia</taxon>
        <taxon>Lophotrochozoa</taxon>
        <taxon>Mollusca</taxon>
        <taxon>Gastropoda</taxon>
        <taxon>Heterobranchia</taxon>
        <taxon>Euthyneura</taxon>
        <taxon>Panpulmonata</taxon>
        <taxon>Sacoglossa</taxon>
        <taxon>Placobranchoidea</taxon>
        <taxon>Plakobranchidae</taxon>
        <taxon>Elysia</taxon>
    </lineage>
</organism>
<dbReference type="PANTHER" id="PTHR12448:SF0">
    <property type="entry name" value="ATP SYNTHASE SUBUNIT EPSILON, MITOCHONDRIAL"/>
    <property type="match status" value="1"/>
</dbReference>
<evidence type="ECO:0000256" key="1">
    <source>
        <dbReference type="ARBA" id="ARBA00009502"/>
    </source>
</evidence>
<proteinExistence type="inferred from homology"/>
<dbReference type="SUPFAM" id="SSF48690">
    <property type="entry name" value="Epsilon subunit of mitochondrial F1F0-ATP synthase"/>
    <property type="match status" value="1"/>
</dbReference>
<evidence type="ECO:0000313" key="3">
    <source>
        <dbReference type="Proteomes" id="UP000762676"/>
    </source>
</evidence>
<dbReference type="EMBL" id="BMAT01011712">
    <property type="protein sequence ID" value="GFR77712.1"/>
    <property type="molecule type" value="Genomic_DNA"/>
</dbReference>
<dbReference type="GO" id="GO:0042776">
    <property type="term" value="P:proton motive force-driven mitochondrial ATP synthesis"/>
    <property type="evidence" value="ECO:0007669"/>
    <property type="project" value="TreeGrafter"/>
</dbReference>
<dbReference type="Proteomes" id="UP000762676">
    <property type="component" value="Unassembled WGS sequence"/>
</dbReference>
<dbReference type="Pfam" id="PF04627">
    <property type="entry name" value="ATP-synt_Eps"/>
    <property type="match status" value="1"/>
</dbReference>